<gene>
    <name evidence="1" type="ORF">NUW54_g10740</name>
</gene>
<sequence>MVKVTLNGTVLAESDNTKVVEGNHYFPPDAVNTAALTTSNTHSTCPWKGVASYYDATIGGKTVVNDVAWYYPEPKEKASDIKGYVAFYKPFAPFTPSPPSAALPSTTTSRNQHQQHTADVRDTHLDRPPDALFQANLGLISEHPPRLLDIEATPRAGILRGRRRLAETASGSLAAK</sequence>
<reference evidence="1" key="1">
    <citation type="submission" date="2022-08" db="EMBL/GenBank/DDBJ databases">
        <title>Genome Sequence of Pycnoporus sanguineus.</title>
        <authorList>
            <person name="Buettner E."/>
        </authorList>
    </citation>
    <scope>NUCLEOTIDE SEQUENCE</scope>
    <source>
        <strain evidence="1">CG-C14</strain>
    </source>
</reference>
<name>A0ACC1NUL9_9APHY</name>
<proteinExistence type="predicted"/>
<comment type="caution">
    <text evidence="1">The sequence shown here is derived from an EMBL/GenBank/DDBJ whole genome shotgun (WGS) entry which is preliminary data.</text>
</comment>
<evidence type="ECO:0000313" key="2">
    <source>
        <dbReference type="Proteomes" id="UP001144978"/>
    </source>
</evidence>
<evidence type="ECO:0000313" key="1">
    <source>
        <dbReference type="EMBL" id="KAJ2982546.1"/>
    </source>
</evidence>
<dbReference type="Proteomes" id="UP001144978">
    <property type="component" value="Unassembled WGS sequence"/>
</dbReference>
<accession>A0ACC1NUL9</accession>
<dbReference type="EMBL" id="JANSHE010003963">
    <property type="protein sequence ID" value="KAJ2982546.1"/>
    <property type="molecule type" value="Genomic_DNA"/>
</dbReference>
<protein>
    <submittedName>
        <fullName evidence="1">Uncharacterized protein</fullName>
    </submittedName>
</protein>
<organism evidence="1 2">
    <name type="scientific">Trametes sanguinea</name>
    <dbReference type="NCBI Taxonomy" id="158606"/>
    <lineage>
        <taxon>Eukaryota</taxon>
        <taxon>Fungi</taxon>
        <taxon>Dikarya</taxon>
        <taxon>Basidiomycota</taxon>
        <taxon>Agaricomycotina</taxon>
        <taxon>Agaricomycetes</taxon>
        <taxon>Polyporales</taxon>
        <taxon>Polyporaceae</taxon>
        <taxon>Trametes</taxon>
    </lineage>
</organism>
<keyword evidence="2" id="KW-1185">Reference proteome</keyword>